<dbReference type="RefSeq" id="WP_220196133.1">
    <property type="nucleotide sequence ID" value="NZ_BNJF01000002.1"/>
</dbReference>
<comment type="caution">
    <text evidence="3">The sequence shown here is derived from an EMBL/GenBank/DDBJ whole genome shotgun (WGS) entry which is preliminary data.</text>
</comment>
<evidence type="ECO:0000313" key="4">
    <source>
        <dbReference type="Proteomes" id="UP000612362"/>
    </source>
</evidence>
<dbReference type="InterPro" id="IPR002575">
    <property type="entry name" value="Aminoglycoside_PTrfase"/>
</dbReference>
<dbReference type="Pfam" id="PF01636">
    <property type="entry name" value="APH"/>
    <property type="match status" value="1"/>
</dbReference>
<dbReference type="Proteomes" id="UP000612362">
    <property type="component" value="Unassembled WGS sequence"/>
</dbReference>
<accession>A0A8J3I4E3</accession>
<sequence length="327" mass="37466">MPASNSAQREQLAHLIADNYHFSGEITLHHVAHYWFEDRGIYRIEVGKNEAYLLRAFRRDVAHWLLGQAQLLTYLNQNNYRAPRLLLTRQGETIARHGIWMGLLMTYVEGEMADFSPETLEKLGEQIGLLHTLRILPDVQLPSSRLDPHLIEPYHIELLGSSLPKLPQELATIGSELLTTLEHIQQARCLPHGLLHGDCWPHNAVLTDGETLTMIDWDGAGAGPLLLDLGYLLMCCHLGKPQLPQMQADKELIQAVMRGYRRRRDLTELEFVYLLDAIRYDLARRAAVDDIFASITPQNPWQKNLWLQKTRARFEISTEIARLARTC</sequence>
<dbReference type="EMBL" id="BNJF01000002">
    <property type="protein sequence ID" value="GHO46778.1"/>
    <property type="molecule type" value="Genomic_DNA"/>
</dbReference>
<protein>
    <recommendedName>
        <fullName evidence="2">Aminoglycoside phosphotransferase domain-containing protein</fullName>
    </recommendedName>
</protein>
<reference evidence="3" key="1">
    <citation type="submission" date="2020-10" db="EMBL/GenBank/DDBJ databases">
        <title>Taxonomic study of unclassified bacteria belonging to the class Ktedonobacteria.</title>
        <authorList>
            <person name="Yabe S."/>
            <person name="Wang C.M."/>
            <person name="Zheng Y."/>
            <person name="Sakai Y."/>
            <person name="Cavaletti L."/>
            <person name="Monciardini P."/>
            <person name="Donadio S."/>
        </authorList>
    </citation>
    <scope>NUCLEOTIDE SEQUENCE</scope>
    <source>
        <strain evidence="3">SOSP1-1</strain>
    </source>
</reference>
<feature type="domain" description="Aminoglycoside phosphotransferase" evidence="2">
    <location>
        <begin position="42"/>
        <end position="264"/>
    </location>
</feature>
<dbReference type="SUPFAM" id="SSF56112">
    <property type="entry name" value="Protein kinase-like (PK-like)"/>
    <property type="match status" value="1"/>
</dbReference>
<name>A0A8J3I4E3_9CHLR</name>
<evidence type="ECO:0000259" key="2">
    <source>
        <dbReference type="Pfam" id="PF01636"/>
    </source>
</evidence>
<gene>
    <name evidence="3" type="ORF">KSX_49410</name>
</gene>
<keyword evidence="4" id="KW-1185">Reference proteome</keyword>
<dbReference type="AlphaFoldDB" id="A0A8J3I4E3"/>
<dbReference type="PANTHER" id="PTHR21064">
    <property type="entry name" value="AMINOGLYCOSIDE PHOSPHOTRANSFERASE DOMAIN-CONTAINING PROTEIN-RELATED"/>
    <property type="match status" value="1"/>
</dbReference>
<dbReference type="PANTHER" id="PTHR21064:SF6">
    <property type="entry name" value="AMINOGLYCOSIDE PHOSPHOTRANSFERASE DOMAIN-CONTAINING PROTEIN"/>
    <property type="match status" value="1"/>
</dbReference>
<comment type="similarity">
    <text evidence="1">Belongs to the pseudomonas-type ThrB family.</text>
</comment>
<evidence type="ECO:0000256" key="1">
    <source>
        <dbReference type="ARBA" id="ARBA00038240"/>
    </source>
</evidence>
<dbReference type="InterPro" id="IPR011009">
    <property type="entry name" value="Kinase-like_dom_sf"/>
</dbReference>
<dbReference type="GO" id="GO:0019202">
    <property type="term" value="F:amino acid kinase activity"/>
    <property type="evidence" value="ECO:0007669"/>
    <property type="project" value="TreeGrafter"/>
</dbReference>
<dbReference type="InterPro" id="IPR050249">
    <property type="entry name" value="Pseudomonas-type_ThrB"/>
</dbReference>
<proteinExistence type="inferred from homology"/>
<evidence type="ECO:0000313" key="3">
    <source>
        <dbReference type="EMBL" id="GHO46778.1"/>
    </source>
</evidence>
<organism evidence="3 4">
    <name type="scientific">Ktedonospora formicarum</name>
    <dbReference type="NCBI Taxonomy" id="2778364"/>
    <lineage>
        <taxon>Bacteria</taxon>
        <taxon>Bacillati</taxon>
        <taxon>Chloroflexota</taxon>
        <taxon>Ktedonobacteria</taxon>
        <taxon>Ktedonobacterales</taxon>
        <taxon>Ktedonobacteraceae</taxon>
        <taxon>Ktedonospora</taxon>
    </lineage>
</organism>
<dbReference type="Gene3D" id="3.90.1200.10">
    <property type="match status" value="1"/>
</dbReference>